<evidence type="ECO:0000256" key="6">
    <source>
        <dbReference type="ARBA" id="ARBA00022845"/>
    </source>
</evidence>
<dbReference type="GO" id="GO:0006417">
    <property type="term" value="P:regulation of translation"/>
    <property type="evidence" value="ECO:0007669"/>
    <property type="project" value="UniProtKB-KW"/>
</dbReference>
<dbReference type="Pfam" id="PF05741">
    <property type="entry name" value="zf-nanos"/>
    <property type="match status" value="1"/>
</dbReference>
<dbReference type="GO" id="GO:0005737">
    <property type="term" value="C:cytoplasm"/>
    <property type="evidence" value="ECO:0007669"/>
    <property type="project" value="UniProtKB-SubCell"/>
</dbReference>
<evidence type="ECO:0000256" key="4">
    <source>
        <dbReference type="ARBA" id="ARBA00022771"/>
    </source>
</evidence>
<evidence type="ECO:0000256" key="3">
    <source>
        <dbReference type="ARBA" id="ARBA00022723"/>
    </source>
</evidence>
<gene>
    <name evidence="9" type="primary">WBGene00281019</name>
</gene>
<dbReference type="GO" id="GO:0003723">
    <property type="term" value="F:RNA binding"/>
    <property type="evidence" value="ECO:0007669"/>
    <property type="project" value="UniProtKB-KW"/>
</dbReference>
<dbReference type="Gene3D" id="4.10.60.30">
    <property type="entry name" value="Nanos, RNA-binding domain"/>
    <property type="match status" value="1"/>
</dbReference>
<evidence type="ECO:0000256" key="2">
    <source>
        <dbReference type="ARBA" id="ARBA00022490"/>
    </source>
</evidence>
<keyword evidence="7" id="KW-0694">RNA-binding</keyword>
<dbReference type="GO" id="GO:0008270">
    <property type="term" value="F:zinc ion binding"/>
    <property type="evidence" value="ECO:0007669"/>
    <property type="project" value="UniProtKB-KW"/>
</dbReference>
<evidence type="ECO:0000256" key="8">
    <source>
        <dbReference type="SAM" id="MobiDB-lite"/>
    </source>
</evidence>
<name>A0A2A6BWL9_PRIPA</name>
<dbReference type="EnsemblMetazoa" id="PPA42650.1">
    <property type="protein sequence ID" value="PPA42650.1"/>
    <property type="gene ID" value="WBGene00281019"/>
</dbReference>
<dbReference type="InterPro" id="IPR008705">
    <property type="entry name" value="Nanos/Xcar2"/>
</dbReference>
<feature type="region of interest" description="Disordered" evidence="8">
    <location>
        <begin position="108"/>
        <end position="156"/>
    </location>
</feature>
<dbReference type="AlphaFoldDB" id="A0A2A6BWL9"/>
<protein>
    <submittedName>
        <fullName evidence="9">Nanos-type domain-containing protein</fullName>
    </submittedName>
</protein>
<accession>A0A8R1UZU2</accession>
<reference evidence="9" key="2">
    <citation type="submission" date="2022-06" db="UniProtKB">
        <authorList>
            <consortium name="EnsemblMetazoa"/>
        </authorList>
    </citation>
    <scope>IDENTIFICATION</scope>
    <source>
        <strain evidence="9">PS312</strain>
    </source>
</reference>
<dbReference type="InterPro" id="IPR024161">
    <property type="entry name" value="Znf_nanos-typ"/>
</dbReference>
<keyword evidence="3" id="KW-0479">Metal-binding</keyword>
<keyword evidence="4" id="KW-0863">Zinc-finger</keyword>
<evidence type="ECO:0000256" key="1">
    <source>
        <dbReference type="ARBA" id="ARBA00004496"/>
    </source>
</evidence>
<proteinExistence type="predicted"/>
<evidence type="ECO:0000256" key="7">
    <source>
        <dbReference type="ARBA" id="ARBA00022884"/>
    </source>
</evidence>
<evidence type="ECO:0000256" key="5">
    <source>
        <dbReference type="ARBA" id="ARBA00022833"/>
    </source>
</evidence>
<feature type="compositionally biased region" description="Low complexity" evidence="8">
    <location>
        <begin position="263"/>
        <end position="272"/>
    </location>
</feature>
<feature type="compositionally biased region" description="Polar residues" evidence="8">
    <location>
        <begin position="297"/>
        <end position="307"/>
    </location>
</feature>
<evidence type="ECO:0000313" key="10">
    <source>
        <dbReference type="Proteomes" id="UP000005239"/>
    </source>
</evidence>
<reference evidence="10" key="1">
    <citation type="journal article" date="2008" name="Nat. Genet.">
        <title>The Pristionchus pacificus genome provides a unique perspective on nematode lifestyle and parasitism.</title>
        <authorList>
            <person name="Dieterich C."/>
            <person name="Clifton S.W."/>
            <person name="Schuster L.N."/>
            <person name="Chinwalla A."/>
            <person name="Delehaunty K."/>
            <person name="Dinkelacker I."/>
            <person name="Fulton L."/>
            <person name="Fulton R."/>
            <person name="Godfrey J."/>
            <person name="Minx P."/>
            <person name="Mitreva M."/>
            <person name="Roeseler W."/>
            <person name="Tian H."/>
            <person name="Witte H."/>
            <person name="Yang S.P."/>
            <person name="Wilson R.K."/>
            <person name="Sommer R.J."/>
        </authorList>
    </citation>
    <scope>NUCLEOTIDE SEQUENCE [LARGE SCALE GENOMIC DNA]</scope>
    <source>
        <strain evidence="10">PS312</strain>
    </source>
</reference>
<organism evidence="9 10">
    <name type="scientific">Pristionchus pacificus</name>
    <name type="common">Parasitic nematode worm</name>
    <dbReference type="NCBI Taxonomy" id="54126"/>
    <lineage>
        <taxon>Eukaryota</taxon>
        <taxon>Metazoa</taxon>
        <taxon>Ecdysozoa</taxon>
        <taxon>Nematoda</taxon>
        <taxon>Chromadorea</taxon>
        <taxon>Rhabditida</taxon>
        <taxon>Rhabditina</taxon>
        <taxon>Diplogasteromorpha</taxon>
        <taxon>Diplogasteroidea</taxon>
        <taxon>Neodiplogasteridae</taxon>
        <taxon>Pristionchus</taxon>
    </lineage>
</organism>
<dbReference type="PANTHER" id="PTHR12887">
    <property type="entry name" value="NANOS PROTEIN"/>
    <property type="match status" value="1"/>
</dbReference>
<feature type="compositionally biased region" description="Low complexity" evidence="8">
    <location>
        <begin position="131"/>
        <end position="156"/>
    </location>
</feature>
<sequence length="395" mass="43003">WEKERGKVLVGTCACFPGLLVSTWLPLHYVTIADRMKTVLQLQSQDVRRRGPAKYVPQCDPKLRPKKEDNIVPKIHLSYIPPSLRRPSPWGAFLSDWLAACEEKRNSESASSAVSEGSPPLSPRYPEDEAGSTSGRSTGSSGACSGDTVTTDFSSVSSPRNIVEYRTAHPVIRQSQPAAASGAARYPFRGGFVPRAASTGANLSPAQWAELAALQQAAVQRQQLQLQPGGGAHHAPPKLMNIHTAYLPDLDAAVRQMMQQRKPAPASPASRPGSPPNGQPWLPHSHYYPTDPRNSIRGASSTGSDSAHYSDCRDRTQTTCDFCYQFAVHEAVSKEAAHLPRLTDRGPWRGHPTKQGDIIVCPRLLRRVCSMCGATGQAAHQTNLCPATNRKTSRY</sequence>
<keyword evidence="10" id="KW-1185">Reference proteome</keyword>
<feature type="compositionally biased region" description="Low complexity" evidence="8">
    <location>
        <begin position="108"/>
        <end position="118"/>
    </location>
</feature>
<evidence type="ECO:0000313" key="9">
    <source>
        <dbReference type="EnsemblMetazoa" id="PPA42650.1"/>
    </source>
</evidence>
<keyword evidence="6" id="KW-0810">Translation regulation</keyword>
<dbReference type="InterPro" id="IPR038129">
    <property type="entry name" value="Nanos_sf"/>
</dbReference>
<dbReference type="OrthoDB" id="5864971at2759"/>
<feature type="region of interest" description="Disordered" evidence="8">
    <location>
        <begin position="258"/>
        <end position="310"/>
    </location>
</feature>
<keyword evidence="5" id="KW-0862">Zinc</keyword>
<comment type="subcellular location">
    <subcellularLocation>
        <location evidence="1">Cytoplasm</location>
    </subcellularLocation>
</comment>
<accession>A0A2A6BWL9</accession>
<dbReference type="Proteomes" id="UP000005239">
    <property type="component" value="Unassembled WGS sequence"/>
</dbReference>
<keyword evidence="2" id="KW-0963">Cytoplasm</keyword>